<dbReference type="GeneID" id="63145760"/>
<comment type="caution">
    <text evidence="5">The sequence shown here is derived from an EMBL/GenBank/DDBJ whole genome shotgun (WGS) entry which is preliminary data.</text>
</comment>
<dbReference type="PROSITE" id="PS50937">
    <property type="entry name" value="HTH_MERR_2"/>
    <property type="match status" value="1"/>
</dbReference>
<evidence type="ECO:0000313" key="6">
    <source>
        <dbReference type="Proteomes" id="UP000288197"/>
    </source>
</evidence>
<dbReference type="SUPFAM" id="SSF46955">
    <property type="entry name" value="Putative DNA-binding domain"/>
    <property type="match status" value="1"/>
</dbReference>
<reference evidence="5 6" key="1">
    <citation type="submission" date="2017-05" db="EMBL/GenBank/DDBJ databases">
        <title>Vagococcus spp. assemblies.</title>
        <authorList>
            <person name="Gulvik C.A."/>
        </authorList>
    </citation>
    <scope>NUCLEOTIDE SEQUENCE [LARGE SCALE GENOMIC DNA]</scope>
    <source>
        <strain evidence="5 6">NCFB 2497</strain>
    </source>
</reference>
<dbReference type="Gene3D" id="1.10.1660.10">
    <property type="match status" value="1"/>
</dbReference>
<evidence type="ECO:0000256" key="4">
    <source>
        <dbReference type="ARBA" id="ARBA00023163"/>
    </source>
</evidence>
<dbReference type="AlphaFoldDB" id="A0A369AYL4"/>
<keyword evidence="1" id="KW-0678">Repressor</keyword>
<dbReference type="InterPro" id="IPR000551">
    <property type="entry name" value="MerR-type_HTH_dom"/>
</dbReference>
<keyword evidence="4" id="KW-0804">Transcription</keyword>
<sequence length="289" mass="34188">MNQLIKIGEFAQLNNLSIQTLRYYEKIGLIYPVKVDNLTNYRYYDLMQSSVLDMIQFLKSLDFSLEDIKEILNRHDNLEFLQHTLIEQQRELEQKQLQVEMKISQIEAFREATHIYENSRTSNDIELIKLPKRNIIKFSIPDNIYDITAEKYEYHLRQFKKYLATNFPFIPSCSRIGSVMDQYQIKTGKLVSKELFVFFSTKQKALFKESKISASLDSLISGTYAVDYCDDFSKESEAIKKFKEKIDTKNLEIIGDYVCEIIYEVPQLHQTKRSMYIRMQVPVKQKRGL</sequence>
<protein>
    <submittedName>
        <fullName evidence="5">Uncharacterized protein</fullName>
    </submittedName>
</protein>
<evidence type="ECO:0000256" key="3">
    <source>
        <dbReference type="ARBA" id="ARBA00023125"/>
    </source>
</evidence>
<proteinExistence type="predicted"/>
<accession>A0A369AYL4</accession>
<evidence type="ECO:0000313" key="5">
    <source>
        <dbReference type="EMBL" id="RSU03963.1"/>
    </source>
</evidence>
<dbReference type="InterPro" id="IPR009061">
    <property type="entry name" value="DNA-bd_dom_put_sf"/>
</dbReference>
<gene>
    <name evidence="5" type="ORF">CBF32_04640</name>
</gene>
<keyword evidence="6" id="KW-1185">Reference proteome</keyword>
<dbReference type="RefSeq" id="WP_114288984.1">
    <property type="nucleotide sequence ID" value="NZ_CP081459.1"/>
</dbReference>
<evidence type="ECO:0000256" key="2">
    <source>
        <dbReference type="ARBA" id="ARBA00023015"/>
    </source>
</evidence>
<evidence type="ECO:0000256" key="1">
    <source>
        <dbReference type="ARBA" id="ARBA00022491"/>
    </source>
</evidence>
<dbReference type="Pfam" id="PF13411">
    <property type="entry name" value="MerR_1"/>
    <property type="match status" value="1"/>
</dbReference>
<dbReference type="OrthoDB" id="9773308at2"/>
<keyword evidence="3" id="KW-0238">DNA-binding</keyword>
<dbReference type="CDD" id="cd01107">
    <property type="entry name" value="HTH_BmrR"/>
    <property type="match status" value="1"/>
</dbReference>
<keyword evidence="2" id="KW-0805">Transcription regulation</keyword>
<dbReference type="Proteomes" id="UP000288197">
    <property type="component" value="Unassembled WGS sequence"/>
</dbReference>
<dbReference type="PANTHER" id="PTHR30204:SF69">
    <property type="entry name" value="MERR-FAMILY TRANSCRIPTIONAL REGULATOR"/>
    <property type="match status" value="1"/>
</dbReference>
<organism evidence="5 6">
    <name type="scientific">Vagococcus fluvialis</name>
    <dbReference type="NCBI Taxonomy" id="2738"/>
    <lineage>
        <taxon>Bacteria</taxon>
        <taxon>Bacillati</taxon>
        <taxon>Bacillota</taxon>
        <taxon>Bacilli</taxon>
        <taxon>Lactobacillales</taxon>
        <taxon>Enterococcaceae</taxon>
        <taxon>Vagococcus</taxon>
    </lineage>
</organism>
<dbReference type="SMART" id="SM00422">
    <property type="entry name" value="HTH_MERR"/>
    <property type="match status" value="1"/>
</dbReference>
<dbReference type="InterPro" id="IPR047057">
    <property type="entry name" value="MerR_fam"/>
</dbReference>
<dbReference type="EMBL" id="NGJX01000003">
    <property type="protein sequence ID" value="RSU03963.1"/>
    <property type="molecule type" value="Genomic_DNA"/>
</dbReference>
<name>A0A369AYL4_9ENTE</name>
<dbReference type="PANTHER" id="PTHR30204">
    <property type="entry name" value="REDOX-CYCLING DRUG-SENSING TRANSCRIPTIONAL ACTIVATOR SOXR"/>
    <property type="match status" value="1"/>
</dbReference>
<dbReference type="GO" id="GO:0003677">
    <property type="term" value="F:DNA binding"/>
    <property type="evidence" value="ECO:0007669"/>
    <property type="project" value="UniProtKB-KW"/>
</dbReference>
<dbReference type="GO" id="GO:0003700">
    <property type="term" value="F:DNA-binding transcription factor activity"/>
    <property type="evidence" value="ECO:0007669"/>
    <property type="project" value="InterPro"/>
</dbReference>